<dbReference type="InterPro" id="IPR050109">
    <property type="entry name" value="HTH-type_TetR-like_transc_reg"/>
</dbReference>
<evidence type="ECO:0000313" key="4">
    <source>
        <dbReference type="EMBL" id="MFD2097405.1"/>
    </source>
</evidence>
<dbReference type="Gene3D" id="1.10.357.10">
    <property type="entry name" value="Tetracycline Repressor, domain 2"/>
    <property type="match status" value="1"/>
</dbReference>
<dbReference type="InterPro" id="IPR039536">
    <property type="entry name" value="TetR_C_Proteobacteria"/>
</dbReference>
<reference evidence="5" key="1">
    <citation type="journal article" date="2019" name="Int. J. Syst. Evol. Microbiol.">
        <title>The Global Catalogue of Microorganisms (GCM) 10K type strain sequencing project: providing services to taxonomists for standard genome sequencing and annotation.</title>
        <authorList>
            <consortium name="The Broad Institute Genomics Platform"/>
            <consortium name="The Broad Institute Genome Sequencing Center for Infectious Disease"/>
            <person name="Wu L."/>
            <person name="Ma J."/>
        </authorList>
    </citation>
    <scope>NUCLEOTIDE SEQUENCE [LARGE SCALE GENOMIC DNA]</scope>
    <source>
        <strain evidence="5">CGMCC 1.10992</strain>
    </source>
</reference>
<dbReference type="PANTHER" id="PTHR30055">
    <property type="entry name" value="HTH-TYPE TRANSCRIPTIONAL REGULATOR RUTR"/>
    <property type="match status" value="1"/>
</dbReference>
<protein>
    <submittedName>
        <fullName evidence="4">TetR/AcrR family transcriptional regulator</fullName>
    </submittedName>
</protein>
<dbReference type="Gene3D" id="1.10.10.60">
    <property type="entry name" value="Homeodomain-like"/>
    <property type="match status" value="1"/>
</dbReference>
<evidence type="ECO:0000256" key="1">
    <source>
        <dbReference type="ARBA" id="ARBA00023125"/>
    </source>
</evidence>
<dbReference type="InterPro" id="IPR036271">
    <property type="entry name" value="Tet_transcr_reg_TetR-rel_C_sf"/>
</dbReference>
<dbReference type="Pfam" id="PF14246">
    <property type="entry name" value="TetR_C_7"/>
    <property type="match status" value="1"/>
</dbReference>
<evidence type="ECO:0000259" key="3">
    <source>
        <dbReference type="PROSITE" id="PS50977"/>
    </source>
</evidence>
<feature type="domain" description="HTH tetR-type" evidence="3">
    <location>
        <begin position="5"/>
        <end position="65"/>
    </location>
</feature>
<proteinExistence type="predicted"/>
<gene>
    <name evidence="4" type="ORF">ACFSJ3_15510</name>
</gene>
<dbReference type="SUPFAM" id="SSF46689">
    <property type="entry name" value="Homeodomain-like"/>
    <property type="match status" value="1"/>
</dbReference>
<keyword evidence="5" id="KW-1185">Reference proteome</keyword>
<dbReference type="EMBL" id="JBHUHT010000017">
    <property type="protein sequence ID" value="MFD2097405.1"/>
    <property type="molecule type" value="Genomic_DNA"/>
</dbReference>
<dbReference type="RefSeq" id="WP_345340568.1">
    <property type="nucleotide sequence ID" value="NZ_BAABLI010000015.1"/>
</dbReference>
<dbReference type="PROSITE" id="PS01081">
    <property type="entry name" value="HTH_TETR_1"/>
    <property type="match status" value="1"/>
</dbReference>
<keyword evidence="1 2" id="KW-0238">DNA-binding</keyword>
<evidence type="ECO:0000256" key="2">
    <source>
        <dbReference type="PROSITE-ProRule" id="PRU00335"/>
    </source>
</evidence>
<dbReference type="PROSITE" id="PS50977">
    <property type="entry name" value="HTH_TETR_2"/>
    <property type="match status" value="1"/>
</dbReference>
<comment type="caution">
    <text evidence="4">The sequence shown here is derived from an EMBL/GenBank/DDBJ whole genome shotgun (WGS) entry which is preliminary data.</text>
</comment>
<accession>A0ABW4XRF3</accession>
<dbReference type="Proteomes" id="UP001597380">
    <property type="component" value="Unassembled WGS sequence"/>
</dbReference>
<evidence type="ECO:0000313" key="5">
    <source>
        <dbReference type="Proteomes" id="UP001597380"/>
    </source>
</evidence>
<sequence length="211" mass="23417">MNLSVLKHQDILSAAMELFKAKGFQGTTMQAIADAAGVSKRTLYRHFPNKDKLFSRLIGELSKQCIQNVTIRFKPDQPLASQLRQLLEEKLALFENPDFLWLVRIAVPELIICPERARLLTEVLHHQEGPLTQWLKDANDAGAIDCLHPISLAKQVQGMLDGTALWPQLLGGSMPLNSQEKSDLISNAIRFITSSNSQSPFATLPAAHALI</sequence>
<dbReference type="Pfam" id="PF00440">
    <property type="entry name" value="TetR_N"/>
    <property type="match status" value="1"/>
</dbReference>
<dbReference type="SUPFAM" id="SSF48498">
    <property type="entry name" value="Tetracyclin repressor-like, C-terminal domain"/>
    <property type="match status" value="1"/>
</dbReference>
<name>A0ABW4XRF3_9GAMM</name>
<dbReference type="PRINTS" id="PR00455">
    <property type="entry name" value="HTHTETR"/>
</dbReference>
<dbReference type="InterPro" id="IPR001647">
    <property type="entry name" value="HTH_TetR"/>
</dbReference>
<organism evidence="4 5">
    <name type="scientific">Corallincola platygyrae</name>
    <dbReference type="NCBI Taxonomy" id="1193278"/>
    <lineage>
        <taxon>Bacteria</taxon>
        <taxon>Pseudomonadati</taxon>
        <taxon>Pseudomonadota</taxon>
        <taxon>Gammaproteobacteria</taxon>
        <taxon>Alteromonadales</taxon>
        <taxon>Psychromonadaceae</taxon>
        <taxon>Corallincola</taxon>
    </lineage>
</organism>
<dbReference type="InterPro" id="IPR023772">
    <property type="entry name" value="DNA-bd_HTH_TetR-type_CS"/>
</dbReference>
<dbReference type="InterPro" id="IPR009057">
    <property type="entry name" value="Homeodomain-like_sf"/>
</dbReference>
<feature type="DNA-binding region" description="H-T-H motif" evidence="2">
    <location>
        <begin position="28"/>
        <end position="47"/>
    </location>
</feature>
<dbReference type="PANTHER" id="PTHR30055:SF224">
    <property type="entry name" value="TRANSCRIPTIONAL REGULATOR TETR FAMILY"/>
    <property type="match status" value="1"/>
</dbReference>